<comment type="similarity">
    <text evidence="2">Belongs to the trans-sulfuration enzymes family.</text>
</comment>
<dbReference type="SUPFAM" id="SSF53383">
    <property type="entry name" value="PLP-dependent transferases"/>
    <property type="match status" value="1"/>
</dbReference>
<protein>
    <recommendedName>
        <fullName evidence="9">Cystathionine beta-lyase</fullName>
    </recommendedName>
</protein>
<gene>
    <name evidence="8" type="ORF">METZ01_LOCUS395993</name>
</gene>
<dbReference type="PANTHER" id="PTHR43500">
    <property type="entry name" value="CYSTATHIONINE BETA-LYASE-RELATED"/>
    <property type="match status" value="1"/>
</dbReference>
<keyword evidence="4" id="KW-0456">Lyase</keyword>
<feature type="non-terminal residue" evidence="8">
    <location>
        <position position="1"/>
    </location>
</feature>
<evidence type="ECO:0000256" key="2">
    <source>
        <dbReference type="ARBA" id="ARBA00009077"/>
    </source>
</evidence>
<dbReference type="Pfam" id="PF01053">
    <property type="entry name" value="Cys_Met_Meta_PP"/>
    <property type="match status" value="1"/>
</dbReference>
<dbReference type="InterPro" id="IPR015422">
    <property type="entry name" value="PyrdxlP-dep_Trfase_small"/>
</dbReference>
<dbReference type="EMBL" id="UINC01150216">
    <property type="protein sequence ID" value="SVD43139.1"/>
    <property type="molecule type" value="Genomic_DNA"/>
</dbReference>
<evidence type="ECO:0000313" key="8">
    <source>
        <dbReference type="EMBL" id="SVD43139.1"/>
    </source>
</evidence>
<comment type="catalytic activity">
    <reaction evidence="6">
        <text>L,L-cystathionine + H2O = L-homocysteine + pyruvate + NH4(+)</text>
        <dbReference type="Rhea" id="RHEA:13965"/>
        <dbReference type="ChEBI" id="CHEBI:15361"/>
        <dbReference type="ChEBI" id="CHEBI:15377"/>
        <dbReference type="ChEBI" id="CHEBI:28938"/>
        <dbReference type="ChEBI" id="CHEBI:58161"/>
        <dbReference type="ChEBI" id="CHEBI:58199"/>
    </reaction>
</comment>
<evidence type="ECO:0000256" key="3">
    <source>
        <dbReference type="ARBA" id="ARBA00022898"/>
    </source>
</evidence>
<dbReference type="NCBIfam" id="TIGR01324">
    <property type="entry name" value="cysta_beta_ly_B"/>
    <property type="match status" value="1"/>
</dbReference>
<dbReference type="InterPro" id="IPR000277">
    <property type="entry name" value="Cys/Met-Metab_PyrdxlP-dep_enz"/>
</dbReference>
<dbReference type="GO" id="GO:0030170">
    <property type="term" value="F:pyridoxal phosphate binding"/>
    <property type="evidence" value="ECO:0007669"/>
    <property type="project" value="InterPro"/>
</dbReference>
<proteinExistence type="inferred from homology"/>
<dbReference type="InterPro" id="IPR015421">
    <property type="entry name" value="PyrdxlP-dep_Trfase_major"/>
</dbReference>
<dbReference type="Gene3D" id="3.90.1150.10">
    <property type="entry name" value="Aspartate Aminotransferase, domain 1"/>
    <property type="match status" value="1"/>
</dbReference>
<evidence type="ECO:0000256" key="5">
    <source>
        <dbReference type="ARBA" id="ARBA00046315"/>
    </source>
</evidence>
<dbReference type="InterPro" id="IPR006233">
    <property type="entry name" value="Cys_b_lyase_bac"/>
</dbReference>
<dbReference type="GO" id="GO:0019450">
    <property type="term" value="P:L-cysteine catabolic process to pyruvate"/>
    <property type="evidence" value="ECO:0007669"/>
    <property type="project" value="TreeGrafter"/>
</dbReference>
<dbReference type="InterPro" id="IPR054542">
    <property type="entry name" value="Cys_met_metab_PP"/>
</dbReference>
<evidence type="ECO:0000256" key="6">
    <source>
        <dbReference type="ARBA" id="ARBA00047517"/>
    </source>
</evidence>
<evidence type="ECO:0000256" key="1">
    <source>
        <dbReference type="ARBA" id="ARBA00001933"/>
    </source>
</evidence>
<dbReference type="GO" id="GO:0019346">
    <property type="term" value="P:transsulfuration"/>
    <property type="evidence" value="ECO:0007669"/>
    <property type="project" value="InterPro"/>
</dbReference>
<dbReference type="PROSITE" id="PS00868">
    <property type="entry name" value="CYS_MET_METAB_PP"/>
    <property type="match status" value="1"/>
</dbReference>
<comment type="catalytic activity">
    <reaction evidence="7">
        <text>an S-substituted L-cysteine + H2O = a thiol + pyruvate + NH4(+)</text>
        <dbReference type="Rhea" id="RHEA:18121"/>
        <dbReference type="ChEBI" id="CHEBI:15361"/>
        <dbReference type="ChEBI" id="CHEBI:15377"/>
        <dbReference type="ChEBI" id="CHEBI:28938"/>
        <dbReference type="ChEBI" id="CHEBI:29256"/>
        <dbReference type="ChEBI" id="CHEBI:58717"/>
        <dbReference type="EC" id="4.4.1.13"/>
    </reaction>
</comment>
<dbReference type="GO" id="GO:0047804">
    <property type="term" value="F:cysteine-S-conjugate beta-lyase activity"/>
    <property type="evidence" value="ECO:0007669"/>
    <property type="project" value="UniProtKB-EC"/>
</dbReference>
<evidence type="ECO:0000256" key="4">
    <source>
        <dbReference type="ARBA" id="ARBA00023239"/>
    </source>
</evidence>
<dbReference type="PANTHER" id="PTHR43500:SF1">
    <property type="entry name" value="CYSTATHIONINE BETA-LYASE-RELATED"/>
    <property type="match status" value="1"/>
</dbReference>
<dbReference type="InterPro" id="IPR015424">
    <property type="entry name" value="PyrdxlP-dep_Trfase"/>
</dbReference>
<comment type="pathway">
    <text evidence="5">Amino-acid biosynthesis; L-methionine biosynthesis via de novo pathway; L-homocysteine from L-cystathionine: step 1/1.</text>
</comment>
<dbReference type="FunFam" id="3.40.640.10:FF:000046">
    <property type="entry name" value="Cystathionine gamma-lyase"/>
    <property type="match status" value="1"/>
</dbReference>
<comment type="cofactor">
    <cofactor evidence="1">
        <name>pyridoxal 5'-phosphate</name>
        <dbReference type="ChEBI" id="CHEBI:597326"/>
    </cofactor>
</comment>
<accession>A0A382V9I2</accession>
<dbReference type="Gene3D" id="3.40.640.10">
    <property type="entry name" value="Type I PLP-dependent aspartate aminotransferase-like (Major domain)"/>
    <property type="match status" value="1"/>
</dbReference>
<name>A0A382V9I2_9ZZZZ</name>
<evidence type="ECO:0000256" key="7">
    <source>
        <dbReference type="ARBA" id="ARBA00047625"/>
    </source>
</evidence>
<feature type="non-terminal residue" evidence="8">
    <location>
        <position position="287"/>
    </location>
</feature>
<sequence>RKVIYGLLGTPTTFDLEEVLADLEGGHEAVLVPSGLASISVALLSFLRPGDHLLVADTVYPPTRSFCDQHLARFDITVDYYDPLVGGEIESLIQPATRVIFMESPGSFTFEVQDIPAITEVARKHGITTILDNTWSTPLFFKSFSHGVDVSVHAATKYLSGHSDVVMGAIICAEHAWDNVRRTHRHLGQCVGPDDAYVTLRSIRNLSTRLNAHHRQGMALGQWLSQREEVAEVLHPGLSEHPGHALWQRDYLGACGLFSIVLHPKSREAVLAMVNGMELFRIGASWG</sequence>
<organism evidence="8">
    <name type="scientific">marine metagenome</name>
    <dbReference type="NCBI Taxonomy" id="408172"/>
    <lineage>
        <taxon>unclassified sequences</taxon>
        <taxon>metagenomes</taxon>
        <taxon>ecological metagenomes</taxon>
    </lineage>
</organism>
<dbReference type="AlphaFoldDB" id="A0A382V9I2"/>
<keyword evidence="3" id="KW-0663">Pyridoxal phosphate</keyword>
<evidence type="ECO:0008006" key="9">
    <source>
        <dbReference type="Google" id="ProtNLM"/>
    </source>
</evidence>
<reference evidence="8" key="1">
    <citation type="submission" date="2018-05" db="EMBL/GenBank/DDBJ databases">
        <authorList>
            <person name="Lanie J.A."/>
            <person name="Ng W.-L."/>
            <person name="Kazmierczak K.M."/>
            <person name="Andrzejewski T.M."/>
            <person name="Davidsen T.M."/>
            <person name="Wayne K.J."/>
            <person name="Tettelin H."/>
            <person name="Glass J.I."/>
            <person name="Rusch D."/>
            <person name="Podicherti R."/>
            <person name="Tsui H.-C.T."/>
            <person name="Winkler M.E."/>
        </authorList>
    </citation>
    <scope>NUCLEOTIDE SEQUENCE</scope>
</reference>